<evidence type="ECO:0000256" key="1">
    <source>
        <dbReference type="SAM" id="Phobius"/>
    </source>
</evidence>
<reference evidence="2" key="1">
    <citation type="submission" date="2023-06" db="EMBL/GenBank/DDBJ databases">
        <title>Genomic analysis of the entomopathogenic nematode Steinernema hermaphroditum.</title>
        <authorList>
            <person name="Schwarz E.M."/>
            <person name="Heppert J.K."/>
            <person name="Baniya A."/>
            <person name="Schwartz H.T."/>
            <person name="Tan C.-H."/>
            <person name="Antoshechkin I."/>
            <person name="Sternberg P.W."/>
            <person name="Goodrich-Blair H."/>
            <person name="Dillman A.R."/>
        </authorList>
    </citation>
    <scope>NUCLEOTIDE SEQUENCE</scope>
    <source>
        <strain evidence="2">PS9179</strain>
        <tissue evidence="2">Whole animal</tissue>
    </source>
</reference>
<feature type="transmembrane region" description="Helical" evidence="1">
    <location>
        <begin position="43"/>
        <end position="61"/>
    </location>
</feature>
<dbReference type="EMBL" id="JAUCMV010000001">
    <property type="protein sequence ID" value="KAK0428535.1"/>
    <property type="molecule type" value="Genomic_DNA"/>
</dbReference>
<evidence type="ECO:0000313" key="2">
    <source>
        <dbReference type="EMBL" id="KAK0428535.1"/>
    </source>
</evidence>
<proteinExistence type="predicted"/>
<feature type="transmembrane region" description="Helical" evidence="1">
    <location>
        <begin position="133"/>
        <end position="156"/>
    </location>
</feature>
<dbReference type="Proteomes" id="UP001175271">
    <property type="component" value="Unassembled WGS sequence"/>
</dbReference>
<organism evidence="2 3">
    <name type="scientific">Steinernema hermaphroditum</name>
    <dbReference type="NCBI Taxonomy" id="289476"/>
    <lineage>
        <taxon>Eukaryota</taxon>
        <taxon>Metazoa</taxon>
        <taxon>Ecdysozoa</taxon>
        <taxon>Nematoda</taxon>
        <taxon>Chromadorea</taxon>
        <taxon>Rhabditida</taxon>
        <taxon>Tylenchina</taxon>
        <taxon>Panagrolaimomorpha</taxon>
        <taxon>Strongyloidoidea</taxon>
        <taxon>Steinernematidae</taxon>
        <taxon>Steinernema</taxon>
    </lineage>
</organism>
<keyword evidence="1" id="KW-1133">Transmembrane helix</keyword>
<feature type="transmembrane region" description="Helical" evidence="1">
    <location>
        <begin position="73"/>
        <end position="96"/>
    </location>
</feature>
<protein>
    <submittedName>
        <fullName evidence="2">Uncharacterized protein</fullName>
    </submittedName>
</protein>
<sequence length="171" mass="19148">MALPLDMNEDSYVQDTKTVVRNQVIVSITYLAVYPNLGLPHPFLNLTLDMAYLAWLVIALLNAFNTYNRKPNLLLPLLVLLPFRAINSCCNMAYFIDRFKHVDDFVEAHPQHTWLLGTLIQLSSADYTAGVKVASVLGAFLSMAMAIICMASIPIYGDTYRKLKGTVNLPH</sequence>
<comment type="caution">
    <text evidence="2">The sequence shown here is derived from an EMBL/GenBank/DDBJ whole genome shotgun (WGS) entry which is preliminary data.</text>
</comment>
<gene>
    <name evidence="2" type="ORF">QR680_010855</name>
</gene>
<name>A0AA39IRI6_9BILA</name>
<keyword evidence="1" id="KW-0472">Membrane</keyword>
<keyword evidence="1" id="KW-0812">Transmembrane</keyword>
<evidence type="ECO:0000313" key="3">
    <source>
        <dbReference type="Proteomes" id="UP001175271"/>
    </source>
</evidence>
<dbReference type="AlphaFoldDB" id="A0AA39IRI6"/>
<accession>A0AA39IRI6</accession>
<keyword evidence="3" id="KW-1185">Reference proteome</keyword>